<dbReference type="NCBIfam" id="TIGR00442">
    <property type="entry name" value="hisS"/>
    <property type="match status" value="1"/>
</dbReference>
<dbReference type="Pfam" id="PF13393">
    <property type="entry name" value="tRNA-synt_His"/>
    <property type="match status" value="1"/>
</dbReference>
<feature type="domain" description="Aminoacyl-transfer RNA synthetases class-II family profile" evidence="13">
    <location>
        <begin position="87"/>
        <end position="388"/>
    </location>
</feature>
<comment type="subcellular location">
    <subcellularLocation>
        <location evidence="1 11">Cytoplasm</location>
    </subcellularLocation>
</comment>
<dbReference type="HAMAP" id="MF_00127">
    <property type="entry name" value="His_tRNA_synth"/>
    <property type="match status" value="1"/>
</dbReference>
<dbReference type="GO" id="GO:0005737">
    <property type="term" value="C:cytoplasm"/>
    <property type="evidence" value="ECO:0007669"/>
    <property type="project" value="UniProtKB-SubCell"/>
</dbReference>
<keyword evidence="4 11" id="KW-0963">Cytoplasm</keyword>
<keyword evidence="6 11" id="KW-0547">Nucleotide-binding</keyword>
<evidence type="ECO:0000256" key="8">
    <source>
        <dbReference type="ARBA" id="ARBA00022917"/>
    </source>
</evidence>
<dbReference type="Gene3D" id="3.30.930.10">
    <property type="entry name" value="Bira Bifunctional Protein, Domain 2"/>
    <property type="match status" value="1"/>
</dbReference>
<evidence type="ECO:0000256" key="3">
    <source>
        <dbReference type="ARBA" id="ARBA00011738"/>
    </source>
</evidence>
<feature type="binding site" evidence="12">
    <location>
        <begin position="138"/>
        <end position="140"/>
    </location>
    <ligand>
        <name>L-histidine</name>
        <dbReference type="ChEBI" id="CHEBI:57595"/>
    </ligand>
</feature>
<evidence type="ECO:0000256" key="5">
    <source>
        <dbReference type="ARBA" id="ARBA00022598"/>
    </source>
</evidence>
<dbReference type="InterPro" id="IPR004154">
    <property type="entry name" value="Anticodon-bd"/>
</dbReference>
<protein>
    <recommendedName>
        <fullName evidence="11">Histidine--tRNA ligase</fullName>
        <ecNumber evidence="11">6.1.1.21</ecNumber>
    </recommendedName>
    <alternativeName>
        <fullName evidence="11">Histidyl-tRNA synthetase</fullName>
        <shortName evidence="11">HisRS</shortName>
    </alternativeName>
</protein>
<dbReference type="PANTHER" id="PTHR43707:SF1">
    <property type="entry name" value="HISTIDINE--TRNA LIGASE, MITOCHONDRIAL-RELATED"/>
    <property type="match status" value="1"/>
</dbReference>
<dbReference type="InterPro" id="IPR045864">
    <property type="entry name" value="aa-tRNA-synth_II/BPL/LPL"/>
</dbReference>
<keyword evidence="8 11" id="KW-0648">Protein biosynthesis</keyword>
<dbReference type="InterPro" id="IPR036621">
    <property type="entry name" value="Anticodon-bd_dom_sf"/>
</dbReference>
<keyword evidence="9 11" id="KW-0030">Aminoacyl-tRNA synthetase</keyword>
<dbReference type="PIRSF" id="PIRSF001549">
    <property type="entry name" value="His-tRNA_synth"/>
    <property type="match status" value="1"/>
</dbReference>
<dbReference type="SUPFAM" id="SSF52954">
    <property type="entry name" value="Class II aaRS ABD-related"/>
    <property type="match status" value="1"/>
</dbReference>
<evidence type="ECO:0000313" key="14">
    <source>
        <dbReference type="EMBL" id="VFK02444.1"/>
    </source>
</evidence>
<evidence type="ECO:0000313" key="15">
    <source>
        <dbReference type="EMBL" id="VFK02586.1"/>
    </source>
</evidence>
<evidence type="ECO:0000256" key="4">
    <source>
        <dbReference type="ARBA" id="ARBA00022490"/>
    </source>
</evidence>
<dbReference type="InterPro" id="IPR041715">
    <property type="entry name" value="HisRS-like_core"/>
</dbReference>
<feature type="binding site" evidence="12">
    <location>
        <position position="168"/>
    </location>
    <ligand>
        <name>L-histidine</name>
        <dbReference type="ChEBI" id="CHEBI:57595"/>
    </ligand>
</feature>
<evidence type="ECO:0000313" key="16">
    <source>
        <dbReference type="EMBL" id="VFK05274.1"/>
    </source>
</evidence>
<organism evidence="14">
    <name type="scientific">Candidatus Kentrum eta</name>
    <dbReference type="NCBI Taxonomy" id="2126337"/>
    <lineage>
        <taxon>Bacteria</taxon>
        <taxon>Pseudomonadati</taxon>
        <taxon>Pseudomonadota</taxon>
        <taxon>Gammaproteobacteria</taxon>
        <taxon>Candidatus Kentrum</taxon>
    </lineage>
</organism>
<evidence type="ECO:0000256" key="12">
    <source>
        <dbReference type="PIRSR" id="PIRSR001549-1"/>
    </source>
</evidence>
<evidence type="ECO:0000256" key="10">
    <source>
        <dbReference type="ARBA" id="ARBA00047639"/>
    </source>
</evidence>
<dbReference type="EMBL" id="CAADFI010000281">
    <property type="protein sequence ID" value="VFK02444.1"/>
    <property type="molecule type" value="Genomic_DNA"/>
</dbReference>
<dbReference type="EMBL" id="CAADFG010000278">
    <property type="protein sequence ID" value="VFK02586.1"/>
    <property type="molecule type" value="Genomic_DNA"/>
</dbReference>
<evidence type="ECO:0000256" key="1">
    <source>
        <dbReference type="ARBA" id="ARBA00004496"/>
    </source>
</evidence>
<feature type="binding site" evidence="12">
    <location>
        <position position="182"/>
    </location>
    <ligand>
        <name>L-histidine</name>
        <dbReference type="ChEBI" id="CHEBI:57595"/>
    </ligand>
</feature>
<comment type="similarity">
    <text evidence="2 11">Belongs to the class-II aminoacyl-tRNA synthetase family.</text>
</comment>
<comment type="catalytic activity">
    <reaction evidence="10 11">
        <text>tRNA(His) + L-histidine + ATP = L-histidyl-tRNA(His) + AMP + diphosphate + H(+)</text>
        <dbReference type="Rhea" id="RHEA:17313"/>
        <dbReference type="Rhea" id="RHEA-COMP:9665"/>
        <dbReference type="Rhea" id="RHEA-COMP:9689"/>
        <dbReference type="ChEBI" id="CHEBI:15378"/>
        <dbReference type="ChEBI" id="CHEBI:30616"/>
        <dbReference type="ChEBI" id="CHEBI:33019"/>
        <dbReference type="ChEBI" id="CHEBI:57595"/>
        <dbReference type="ChEBI" id="CHEBI:78442"/>
        <dbReference type="ChEBI" id="CHEBI:78527"/>
        <dbReference type="ChEBI" id="CHEBI:456215"/>
        <dbReference type="EC" id="6.1.1.21"/>
    </reaction>
</comment>
<dbReference type="CDD" id="cd00773">
    <property type="entry name" value="HisRS-like_core"/>
    <property type="match status" value="1"/>
</dbReference>
<reference evidence="14" key="1">
    <citation type="submission" date="2019-02" db="EMBL/GenBank/DDBJ databases">
        <authorList>
            <person name="Gruber-Vodicka R. H."/>
            <person name="Seah K. B. B."/>
        </authorList>
    </citation>
    <scope>NUCLEOTIDE SEQUENCE</scope>
    <source>
        <strain evidence="16">BECK_SA2B12</strain>
        <strain evidence="15">BECK_SA2B15</strain>
        <strain evidence="14">BECK_SA2B20</strain>
    </source>
</reference>
<dbReference type="PANTHER" id="PTHR43707">
    <property type="entry name" value="HISTIDYL-TRNA SYNTHETASE"/>
    <property type="match status" value="1"/>
</dbReference>
<evidence type="ECO:0000256" key="11">
    <source>
        <dbReference type="HAMAP-Rule" id="MF_00127"/>
    </source>
</evidence>
<keyword evidence="7 11" id="KW-0067">ATP-binding</keyword>
<evidence type="ECO:0000259" key="13">
    <source>
        <dbReference type="PROSITE" id="PS50862"/>
    </source>
</evidence>
<dbReference type="PROSITE" id="PS50862">
    <property type="entry name" value="AA_TRNA_LIGASE_II"/>
    <property type="match status" value="1"/>
</dbReference>
<dbReference type="InterPro" id="IPR006195">
    <property type="entry name" value="aa-tRNA-synth_II"/>
</dbReference>
<dbReference type="InterPro" id="IPR004516">
    <property type="entry name" value="HisRS/HisZ"/>
</dbReference>
<gene>
    <name evidence="11" type="primary">hisS</name>
    <name evidence="15" type="ORF">BECKH772A_GA0070896_102783</name>
    <name evidence="14" type="ORF">BECKH772B_GA0070898_102813</name>
    <name evidence="16" type="ORF">BECKH772C_GA0070978_102542</name>
</gene>
<feature type="binding site" evidence="12">
    <location>
        <begin position="317"/>
        <end position="318"/>
    </location>
    <ligand>
        <name>L-histidine</name>
        <dbReference type="ChEBI" id="CHEBI:57595"/>
    </ligand>
</feature>
<dbReference type="InterPro" id="IPR015807">
    <property type="entry name" value="His-tRNA-ligase"/>
</dbReference>
<evidence type="ECO:0000256" key="9">
    <source>
        <dbReference type="ARBA" id="ARBA00023146"/>
    </source>
</evidence>
<name>A0A450VCF5_9GAMM</name>
<evidence type="ECO:0000256" key="6">
    <source>
        <dbReference type="ARBA" id="ARBA00022741"/>
    </source>
</evidence>
<dbReference type="AlphaFoldDB" id="A0A450VCF5"/>
<dbReference type="Gene3D" id="3.40.50.800">
    <property type="entry name" value="Anticodon-binding domain"/>
    <property type="match status" value="1"/>
</dbReference>
<feature type="binding site" evidence="12">
    <location>
        <position position="313"/>
    </location>
    <ligand>
        <name>L-histidine</name>
        <dbReference type="ChEBI" id="CHEBI:57595"/>
    </ligand>
</feature>
<comment type="subunit">
    <text evidence="3 11">Homodimer.</text>
</comment>
<dbReference type="FunFam" id="3.30.930.10:FF:000005">
    <property type="entry name" value="Histidine--tRNA ligase"/>
    <property type="match status" value="1"/>
</dbReference>
<dbReference type="GO" id="GO:0004821">
    <property type="term" value="F:histidine-tRNA ligase activity"/>
    <property type="evidence" value="ECO:0007669"/>
    <property type="project" value="UniProtKB-UniRule"/>
</dbReference>
<dbReference type="EMBL" id="CAADFJ010000254">
    <property type="protein sequence ID" value="VFK05274.1"/>
    <property type="molecule type" value="Genomic_DNA"/>
</dbReference>
<dbReference type="GO" id="GO:0006427">
    <property type="term" value="P:histidyl-tRNA aminoacylation"/>
    <property type="evidence" value="ECO:0007669"/>
    <property type="project" value="UniProtKB-UniRule"/>
</dbReference>
<keyword evidence="5 11" id="KW-0436">Ligase</keyword>
<feature type="binding site" evidence="12">
    <location>
        <position position="186"/>
    </location>
    <ligand>
        <name>L-histidine</name>
        <dbReference type="ChEBI" id="CHEBI:57595"/>
    </ligand>
</feature>
<dbReference type="Pfam" id="PF03129">
    <property type="entry name" value="HGTP_anticodon"/>
    <property type="match status" value="1"/>
</dbReference>
<sequence>MKVLFLNTIRRSSCFQHLKNGTFEVLRLKVPYSKRASFLKPESYRQEVTGKSRTREELMVQAIRGMNDILPVDTPYWRYIEDNACTLLSTYGYREIRLPLVERTELFTRSIGEVTDIVEKEMYTFMDRSGENLSLRPEGTAGCVRAGIQHHLLRNQIQRFWYIGPMFRHERPQKGRYRQFHQIGVEAFGIPDPTIEAEMLTMTTRLWRNLGISGLRLELNALCVGTTRENYRNRLIDYFSAQLDRLDEDSRRRLHTNPLRILDSKNPNLWPVIEKAPCILDFLDSKSKAHFEELLSILGAARIDYVVNPYLVRGLDYYTGTVFEWTTDRLGSQATVCAGGRFDTLVNQMGEPHTPAVGCAIGLERLVELLNKEDTLKSDKINIRASIPHAYLVAVGEQAGCHGHSLAEELRDRFPDLRLVIDTQAGSFKTKLKRADRSAAQIALILGENEVARRQVGVKHLREQIPQRTLTRSELNDYLDILLTCTK</sequence>
<dbReference type="GO" id="GO:0005524">
    <property type="term" value="F:ATP binding"/>
    <property type="evidence" value="ECO:0007669"/>
    <property type="project" value="UniProtKB-UniRule"/>
</dbReference>
<proteinExistence type="inferred from homology"/>
<dbReference type="EC" id="6.1.1.21" evidence="11"/>
<evidence type="ECO:0000256" key="2">
    <source>
        <dbReference type="ARBA" id="ARBA00008226"/>
    </source>
</evidence>
<dbReference type="SUPFAM" id="SSF55681">
    <property type="entry name" value="Class II aaRS and biotin synthetases"/>
    <property type="match status" value="1"/>
</dbReference>
<evidence type="ECO:0000256" key="7">
    <source>
        <dbReference type="ARBA" id="ARBA00022840"/>
    </source>
</evidence>
<accession>A0A450VCF5</accession>